<accession>A0ABX0J3B1</accession>
<evidence type="ECO:0000313" key="3">
    <source>
        <dbReference type="Proteomes" id="UP001165962"/>
    </source>
</evidence>
<feature type="transmembrane region" description="Helical" evidence="1">
    <location>
        <begin position="18"/>
        <end position="39"/>
    </location>
</feature>
<evidence type="ECO:0000256" key="1">
    <source>
        <dbReference type="SAM" id="Phobius"/>
    </source>
</evidence>
<organism evidence="2 3">
    <name type="scientific">Paenibacillus agricola</name>
    <dbReference type="NCBI Taxonomy" id="2716264"/>
    <lineage>
        <taxon>Bacteria</taxon>
        <taxon>Bacillati</taxon>
        <taxon>Bacillota</taxon>
        <taxon>Bacilli</taxon>
        <taxon>Bacillales</taxon>
        <taxon>Paenibacillaceae</taxon>
        <taxon>Paenibacillus</taxon>
    </lineage>
</organism>
<reference evidence="2" key="1">
    <citation type="submission" date="2020-03" db="EMBL/GenBank/DDBJ databases">
        <title>Draft sequencing of Paenibacilllus sp. S3N08.</title>
        <authorList>
            <person name="Kim D.-U."/>
        </authorList>
    </citation>
    <scope>NUCLEOTIDE SEQUENCE</scope>
    <source>
        <strain evidence="2">S3N08</strain>
    </source>
</reference>
<evidence type="ECO:0000313" key="2">
    <source>
        <dbReference type="EMBL" id="NHN29890.1"/>
    </source>
</evidence>
<proteinExistence type="predicted"/>
<gene>
    <name evidence="2" type="ORF">G9U52_08585</name>
</gene>
<name>A0ABX0J3B1_9BACL</name>
<dbReference type="EMBL" id="JAAOIW010000003">
    <property type="protein sequence ID" value="NHN29890.1"/>
    <property type="molecule type" value="Genomic_DNA"/>
</dbReference>
<keyword evidence="1" id="KW-0472">Membrane</keyword>
<keyword evidence="3" id="KW-1185">Reference proteome</keyword>
<keyword evidence="1" id="KW-0812">Transmembrane</keyword>
<sequence>MTLAVGITTMNNPYKEDYATPITGACLMAIPVLILLNVVGRKYFVSGLAAGAIKG</sequence>
<comment type="caution">
    <text evidence="2">The sequence shown here is derived from an EMBL/GenBank/DDBJ whole genome shotgun (WGS) entry which is preliminary data.</text>
</comment>
<dbReference type="Proteomes" id="UP001165962">
    <property type="component" value="Unassembled WGS sequence"/>
</dbReference>
<protein>
    <submittedName>
        <fullName evidence="2">Uncharacterized protein</fullName>
    </submittedName>
</protein>
<keyword evidence="1" id="KW-1133">Transmembrane helix</keyword>